<evidence type="ECO:0000313" key="2">
    <source>
        <dbReference type="Proteomes" id="UP001143548"/>
    </source>
</evidence>
<reference evidence="1" key="1">
    <citation type="submission" date="2022-07" db="EMBL/GenBank/DDBJ databases">
        <title>Taxonomy of Aspergillus series Nigri: significant species reduction supported by multi-species coalescent approaches.</title>
        <authorList>
            <person name="Bian C."/>
            <person name="Kusuya Y."/>
            <person name="Sklenar F."/>
            <person name="D'hooge E."/>
            <person name="Yaguchi T."/>
            <person name="Takahashi H."/>
            <person name="Hubka V."/>
        </authorList>
    </citation>
    <scope>NUCLEOTIDE SEQUENCE</scope>
    <source>
        <strain evidence="1">CBS 733.88</strain>
    </source>
</reference>
<organism evidence="1 2">
    <name type="scientific">Aspergillus brasiliensis</name>
    <dbReference type="NCBI Taxonomy" id="319629"/>
    <lineage>
        <taxon>Eukaryota</taxon>
        <taxon>Fungi</taxon>
        <taxon>Dikarya</taxon>
        <taxon>Ascomycota</taxon>
        <taxon>Pezizomycotina</taxon>
        <taxon>Eurotiomycetes</taxon>
        <taxon>Eurotiomycetidae</taxon>
        <taxon>Eurotiales</taxon>
        <taxon>Aspergillaceae</taxon>
        <taxon>Aspergillus</taxon>
        <taxon>Aspergillus subgen. Circumdati</taxon>
    </lineage>
</organism>
<dbReference type="AlphaFoldDB" id="A0A9W5Z0V7"/>
<gene>
    <name evidence="1" type="ORF">AbraCBS73388_002477</name>
</gene>
<protein>
    <submittedName>
        <fullName evidence="1">Uncharacterized protein</fullName>
    </submittedName>
</protein>
<dbReference type="EMBL" id="BROQ01000145">
    <property type="protein sequence ID" value="GKZ26393.1"/>
    <property type="molecule type" value="Genomic_DNA"/>
</dbReference>
<evidence type="ECO:0000313" key="1">
    <source>
        <dbReference type="EMBL" id="GKZ26393.1"/>
    </source>
</evidence>
<proteinExistence type="predicted"/>
<accession>A0A9W5Z0V7</accession>
<sequence>MVRNVNLFCPICGVVVERAPFGPLLDLTALEWYQILRSNAIPPKLQPRSVV</sequence>
<comment type="caution">
    <text evidence="1">The sequence shown here is derived from an EMBL/GenBank/DDBJ whole genome shotgun (WGS) entry which is preliminary data.</text>
</comment>
<name>A0A9W5Z0V7_9EURO</name>
<dbReference type="Proteomes" id="UP001143548">
    <property type="component" value="Unassembled WGS sequence"/>
</dbReference>